<reference evidence="1" key="1">
    <citation type="submission" date="2023-05" db="EMBL/GenBank/DDBJ databases">
        <authorList>
            <consortium name="ELIXIR-Norway"/>
        </authorList>
    </citation>
    <scope>NUCLEOTIDE SEQUENCE</scope>
</reference>
<sequence>MWLKLVRTRPPPAAIVRNQVFSTGAGTGTGDFSAEVRQAHDTIRSAPRREGSVTSRDQGRICMHLARTCSLRLERPLLAQVGRRLRSNQDPGQLEVNNASTPRPLRRDRPSPTNSAQVKTRRWFLALRDPRDVEHPRPPFRILSSPGEGGEAGYQGPGRDLRAPPHRSRQPIRNLQPPVPLPRSRASAASCGRAGPAQKVDVAPAEPARRADCPRVGRCSPGVSRRLPETPVFGLGTASGCPVAGRLLRRPLGPRSRDSGCLPQNCQPSSSL</sequence>
<protein>
    <submittedName>
        <fullName evidence="1">Uncharacterized protein</fullName>
    </submittedName>
</protein>
<accession>A0ACB0ESK9</accession>
<name>A0ACB0ESK9_RANTA</name>
<organism evidence="1 2">
    <name type="scientific">Rangifer tarandus platyrhynchus</name>
    <name type="common">Svalbard reindeer</name>
    <dbReference type="NCBI Taxonomy" id="3082113"/>
    <lineage>
        <taxon>Eukaryota</taxon>
        <taxon>Metazoa</taxon>
        <taxon>Chordata</taxon>
        <taxon>Craniata</taxon>
        <taxon>Vertebrata</taxon>
        <taxon>Euteleostomi</taxon>
        <taxon>Mammalia</taxon>
        <taxon>Eutheria</taxon>
        <taxon>Laurasiatheria</taxon>
        <taxon>Artiodactyla</taxon>
        <taxon>Ruminantia</taxon>
        <taxon>Pecora</taxon>
        <taxon>Cervidae</taxon>
        <taxon>Odocoileinae</taxon>
        <taxon>Rangifer</taxon>
    </lineage>
</organism>
<gene>
    <name evidence="1" type="ORF">MRATA1EN3_LOCUS14239</name>
</gene>
<evidence type="ECO:0000313" key="2">
    <source>
        <dbReference type="Proteomes" id="UP001162501"/>
    </source>
</evidence>
<dbReference type="EMBL" id="OX596108">
    <property type="protein sequence ID" value="CAI9703026.1"/>
    <property type="molecule type" value="Genomic_DNA"/>
</dbReference>
<proteinExistence type="predicted"/>
<evidence type="ECO:0000313" key="1">
    <source>
        <dbReference type="EMBL" id="CAI9703026.1"/>
    </source>
</evidence>
<dbReference type="Proteomes" id="UP001162501">
    <property type="component" value="Chromosome 24"/>
</dbReference>